<dbReference type="InterPro" id="IPR042095">
    <property type="entry name" value="SUMF_sf"/>
</dbReference>
<comment type="caution">
    <text evidence="3">The sequence shown here is derived from an EMBL/GenBank/DDBJ whole genome shotgun (WGS) entry which is preliminary data.</text>
</comment>
<evidence type="ECO:0000313" key="3">
    <source>
        <dbReference type="EMBL" id="NLR93309.1"/>
    </source>
</evidence>
<proteinExistence type="predicted"/>
<dbReference type="InterPro" id="IPR005532">
    <property type="entry name" value="SUMF_dom"/>
</dbReference>
<sequence length="506" mass="55900">MNKTFTIYSFTLFLFLPLCTWANNLQIGDITLTRNNDGSQSAQISFSVDWENSWRVNSGQNNWDAVWLFVKFKNQDSDYWQHATLSNGSGHTADNGGQIDTSNDTGDGYAQGAFLYSSSTKTQGAADYEVSLRWEYGVDQQGEGDLFEINVYGIEMVYVPQGRYSLGTGGGENNTFYLRYNDGGSKDKPYVVSTEDAITVGTEYGNLHWDLIGPVPGDWNSGTIPAAFPKGYQSFYCMKYEVTQGQYADFLNTLTSDQVGENDYPVTVYNGTNRNGLRQIGDEFTSDHPYLPLFYSSHKLLFNYLDWACLRPMTEFEYEKACRGTEDPVAREFSWGTSLVSTDDYSITDNDLSSEYISANYSDTDVNASTGNSTIDENNDVVLGPTRVGIFATSTSNRIEAGASYYGIMDMTGNVWEMVITVSYEEGHSFDGSHGNGNLDNIGNYTISGWPNISASNPATGIRGGSFENTQDRAYISARGYIGEDFSTSSGRSFVGGRGVRTAPNN</sequence>
<keyword evidence="4" id="KW-1185">Reference proteome</keyword>
<dbReference type="RefSeq" id="WP_168884023.1">
    <property type="nucleotide sequence ID" value="NZ_JABAIL010000006.1"/>
</dbReference>
<dbReference type="Pfam" id="PF03781">
    <property type="entry name" value="FGE-sulfatase"/>
    <property type="match status" value="1"/>
</dbReference>
<feature type="chain" id="PRO_5031239884" evidence="1">
    <location>
        <begin position="23"/>
        <end position="506"/>
    </location>
</feature>
<evidence type="ECO:0000256" key="1">
    <source>
        <dbReference type="SAM" id="SignalP"/>
    </source>
</evidence>
<dbReference type="PANTHER" id="PTHR23150:SF19">
    <property type="entry name" value="FORMYLGLYCINE-GENERATING ENZYME"/>
    <property type="match status" value="1"/>
</dbReference>
<dbReference type="GO" id="GO:0120147">
    <property type="term" value="F:formylglycine-generating oxidase activity"/>
    <property type="evidence" value="ECO:0007669"/>
    <property type="project" value="TreeGrafter"/>
</dbReference>
<dbReference type="SUPFAM" id="SSF56436">
    <property type="entry name" value="C-type lectin-like"/>
    <property type="match status" value="1"/>
</dbReference>
<evidence type="ECO:0000313" key="4">
    <source>
        <dbReference type="Proteomes" id="UP000585050"/>
    </source>
</evidence>
<evidence type="ECO:0000259" key="2">
    <source>
        <dbReference type="Pfam" id="PF03781"/>
    </source>
</evidence>
<feature type="domain" description="Sulfatase-modifying factor enzyme-like" evidence="2">
    <location>
        <begin position="233"/>
        <end position="480"/>
    </location>
</feature>
<dbReference type="Gene3D" id="3.90.1580.10">
    <property type="entry name" value="paralog of FGE (formylglycine-generating enzyme)"/>
    <property type="match status" value="1"/>
</dbReference>
<organism evidence="3 4">
    <name type="scientific">Flammeovirga agarivorans</name>
    <dbReference type="NCBI Taxonomy" id="2726742"/>
    <lineage>
        <taxon>Bacteria</taxon>
        <taxon>Pseudomonadati</taxon>
        <taxon>Bacteroidota</taxon>
        <taxon>Cytophagia</taxon>
        <taxon>Cytophagales</taxon>
        <taxon>Flammeovirgaceae</taxon>
        <taxon>Flammeovirga</taxon>
    </lineage>
</organism>
<dbReference type="EMBL" id="JABAIL010000006">
    <property type="protein sequence ID" value="NLR93309.1"/>
    <property type="molecule type" value="Genomic_DNA"/>
</dbReference>
<gene>
    <name evidence="3" type="ORF">HGP29_19090</name>
</gene>
<name>A0A7X8SN66_9BACT</name>
<feature type="signal peptide" evidence="1">
    <location>
        <begin position="1"/>
        <end position="22"/>
    </location>
</feature>
<dbReference type="AlphaFoldDB" id="A0A7X8SN66"/>
<reference evidence="3 4" key="1">
    <citation type="submission" date="2020-04" db="EMBL/GenBank/DDBJ databases">
        <title>Flammeovirga sp. SR4, a novel species isolated from seawater.</title>
        <authorList>
            <person name="Wang X."/>
        </authorList>
    </citation>
    <scope>NUCLEOTIDE SEQUENCE [LARGE SCALE GENOMIC DNA]</scope>
    <source>
        <strain evidence="3 4">SR4</strain>
    </source>
</reference>
<keyword evidence="1" id="KW-0732">Signal</keyword>
<dbReference type="InterPro" id="IPR051043">
    <property type="entry name" value="Sulfatase_Mod_Factor_Kinase"/>
</dbReference>
<dbReference type="PANTHER" id="PTHR23150">
    <property type="entry name" value="SULFATASE MODIFYING FACTOR 1, 2"/>
    <property type="match status" value="1"/>
</dbReference>
<accession>A0A7X8SN66</accession>
<protein>
    <submittedName>
        <fullName evidence="3">SUMF1/EgtB/PvdO family nonheme iron enzyme</fullName>
    </submittedName>
</protein>
<dbReference type="InterPro" id="IPR016187">
    <property type="entry name" value="CTDL_fold"/>
</dbReference>
<dbReference type="Proteomes" id="UP000585050">
    <property type="component" value="Unassembled WGS sequence"/>
</dbReference>